<evidence type="ECO:0000313" key="7">
    <source>
        <dbReference type="EMBL" id="MFC5510355.1"/>
    </source>
</evidence>
<evidence type="ECO:0000256" key="4">
    <source>
        <dbReference type="ARBA" id="ARBA00022827"/>
    </source>
</evidence>
<keyword evidence="2" id="KW-0813">Transport</keyword>
<dbReference type="InterPro" id="IPR029035">
    <property type="entry name" value="DHS-like_NAD/FAD-binding_dom"/>
</dbReference>
<dbReference type="CDD" id="cd01715">
    <property type="entry name" value="ETF_alpha"/>
    <property type="match status" value="1"/>
</dbReference>
<accession>A0ABW0PCZ3</accession>
<comment type="similarity">
    <text evidence="1">Belongs to the ETF alpha-subunit/FixB family.</text>
</comment>
<dbReference type="SUPFAM" id="SSF52467">
    <property type="entry name" value="DHS-like NAD/FAD-binding domain"/>
    <property type="match status" value="1"/>
</dbReference>
<dbReference type="PROSITE" id="PS00696">
    <property type="entry name" value="ETF_ALPHA"/>
    <property type="match status" value="1"/>
</dbReference>
<proteinExistence type="inferred from homology"/>
<protein>
    <submittedName>
        <fullName evidence="7">Electron transfer flavoprotein subunit alpha/FixB family protein</fullName>
    </submittedName>
</protein>
<name>A0ABW0PCZ3_9BURK</name>
<keyword evidence="3" id="KW-0285">Flavoprotein</keyword>
<dbReference type="InterPro" id="IPR018206">
    <property type="entry name" value="ETF_asu_C_CS"/>
</dbReference>
<dbReference type="Gene3D" id="3.40.50.620">
    <property type="entry name" value="HUPs"/>
    <property type="match status" value="1"/>
</dbReference>
<dbReference type="InterPro" id="IPR014731">
    <property type="entry name" value="ETF_asu_C"/>
</dbReference>
<reference evidence="8" key="1">
    <citation type="journal article" date="2019" name="Int. J. Syst. Evol. Microbiol.">
        <title>The Global Catalogue of Microorganisms (GCM) 10K type strain sequencing project: providing services to taxonomists for standard genome sequencing and annotation.</title>
        <authorList>
            <consortium name="The Broad Institute Genomics Platform"/>
            <consortium name="The Broad Institute Genome Sequencing Center for Infectious Disease"/>
            <person name="Wu L."/>
            <person name="Ma J."/>
        </authorList>
    </citation>
    <scope>NUCLEOTIDE SEQUENCE [LARGE SCALE GENOMIC DNA]</scope>
    <source>
        <strain evidence="8">CCUG 38813</strain>
    </source>
</reference>
<comment type="caution">
    <text evidence="7">The sequence shown here is derived from an EMBL/GenBank/DDBJ whole genome shotgun (WGS) entry which is preliminary data.</text>
</comment>
<keyword evidence="4" id="KW-0274">FAD</keyword>
<dbReference type="InterPro" id="IPR014730">
    <property type="entry name" value="ETF_a/b_N"/>
</dbReference>
<dbReference type="InterPro" id="IPR033947">
    <property type="entry name" value="ETF_alpha_N"/>
</dbReference>
<evidence type="ECO:0000313" key="8">
    <source>
        <dbReference type="Proteomes" id="UP001596031"/>
    </source>
</evidence>
<sequence>MVALVIAEHDNGSLKGSTHHTVTAAAQCGGDVHVLVAGSNCGAAAEAAAQIAGVSKVLVADAPYFADGLAENVAEQILAVAGSYSHILAPATAYGKNILPRVAAKLDVAQISEITKVDSPDTFERPIYAGNAIATVQSNDSVKVITVRGTGFDAVPGTGGSAAVESIAAAADFGKSAFVGRELAKSDRPELTAAKIIVSGGRGMGSGDNFKLLEPLADKLGAAMGASRAAVDAGYVPNDWQVGQTGKIVAPSLYIAVGISGAIQHLAGMKDSKTIVAINKDPEAPIFSVADYGLVGDLFEVLPELTAQLGQ</sequence>
<organism evidence="7 8">
    <name type="scientific">Massilia jejuensis</name>
    <dbReference type="NCBI Taxonomy" id="648894"/>
    <lineage>
        <taxon>Bacteria</taxon>
        <taxon>Pseudomonadati</taxon>
        <taxon>Pseudomonadota</taxon>
        <taxon>Betaproteobacteria</taxon>
        <taxon>Burkholderiales</taxon>
        <taxon>Oxalobacteraceae</taxon>
        <taxon>Telluria group</taxon>
        <taxon>Massilia</taxon>
    </lineage>
</organism>
<keyword evidence="5" id="KW-0249">Electron transport</keyword>
<keyword evidence="8" id="KW-1185">Reference proteome</keyword>
<dbReference type="PANTHER" id="PTHR43153:SF1">
    <property type="entry name" value="ELECTRON TRANSFER FLAVOPROTEIN SUBUNIT ALPHA, MITOCHONDRIAL"/>
    <property type="match status" value="1"/>
</dbReference>
<dbReference type="RefSeq" id="WP_379717584.1">
    <property type="nucleotide sequence ID" value="NZ_JBHSMS010000014.1"/>
</dbReference>
<dbReference type="SUPFAM" id="SSF52402">
    <property type="entry name" value="Adenine nucleotide alpha hydrolases-like"/>
    <property type="match status" value="1"/>
</dbReference>
<dbReference type="PANTHER" id="PTHR43153">
    <property type="entry name" value="ELECTRON TRANSFER FLAVOPROTEIN ALPHA"/>
    <property type="match status" value="1"/>
</dbReference>
<dbReference type="InterPro" id="IPR014729">
    <property type="entry name" value="Rossmann-like_a/b/a_fold"/>
</dbReference>
<evidence type="ECO:0000256" key="5">
    <source>
        <dbReference type="ARBA" id="ARBA00022982"/>
    </source>
</evidence>
<evidence type="ECO:0000256" key="2">
    <source>
        <dbReference type="ARBA" id="ARBA00022448"/>
    </source>
</evidence>
<dbReference type="PIRSF" id="PIRSF000089">
    <property type="entry name" value="Electra_flavoP_a"/>
    <property type="match status" value="1"/>
</dbReference>
<feature type="domain" description="Electron transfer flavoprotein alpha/beta-subunit N-terminal" evidence="6">
    <location>
        <begin position="3"/>
        <end position="182"/>
    </location>
</feature>
<dbReference type="InterPro" id="IPR001308">
    <property type="entry name" value="ETF_a/FixB"/>
</dbReference>
<evidence type="ECO:0000256" key="3">
    <source>
        <dbReference type="ARBA" id="ARBA00022630"/>
    </source>
</evidence>
<gene>
    <name evidence="7" type="ORF">ACFPOU_04335</name>
</gene>
<dbReference type="Gene3D" id="3.40.50.1220">
    <property type="entry name" value="TPP-binding domain"/>
    <property type="match status" value="1"/>
</dbReference>
<dbReference type="EMBL" id="JBHSMS010000014">
    <property type="protein sequence ID" value="MFC5510355.1"/>
    <property type="molecule type" value="Genomic_DNA"/>
</dbReference>
<dbReference type="Pfam" id="PF01012">
    <property type="entry name" value="ETF"/>
    <property type="match status" value="1"/>
</dbReference>
<dbReference type="Proteomes" id="UP001596031">
    <property type="component" value="Unassembled WGS sequence"/>
</dbReference>
<dbReference type="Pfam" id="PF00766">
    <property type="entry name" value="ETF_alpha"/>
    <property type="match status" value="1"/>
</dbReference>
<dbReference type="SMART" id="SM00893">
    <property type="entry name" value="ETF"/>
    <property type="match status" value="1"/>
</dbReference>
<evidence type="ECO:0000256" key="1">
    <source>
        <dbReference type="ARBA" id="ARBA00005817"/>
    </source>
</evidence>
<evidence type="ECO:0000259" key="6">
    <source>
        <dbReference type="SMART" id="SM00893"/>
    </source>
</evidence>